<gene>
    <name evidence="3" type="ORF">BBBOND_0003570</name>
</gene>
<dbReference type="VEuPathDB" id="PiroplasmaDB:BBBOND_0003570"/>
<dbReference type="EMBL" id="LK055123">
    <property type="protein sequence ID" value="CDR71698.1"/>
    <property type="molecule type" value="Genomic_DNA"/>
</dbReference>
<feature type="region of interest" description="Disordered" evidence="1">
    <location>
        <begin position="115"/>
        <end position="135"/>
    </location>
</feature>
<feature type="transmembrane region" description="Helical" evidence="2">
    <location>
        <begin position="141"/>
        <end position="161"/>
    </location>
</feature>
<reference evidence="3" key="2">
    <citation type="submission" date="2014-06" db="EMBL/GenBank/DDBJ databases">
        <authorList>
            <person name="Aslett M."/>
            <person name="De Silva Nishadi"/>
        </authorList>
    </citation>
    <scope>NUCLEOTIDE SEQUENCE</scope>
    <source>
        <strain evidence="3">Bond</strain>
    </source>
</reference>
<protein>
    <submittedName>
        <fullName evidence="3">Uncharacterized protein</fullName>
    </submittedName>
</protein>
<dbReference type="GeneID" id="24561919"/>
<reference evidence="3" key="1">
    <citation type="journal article" date="2014" name="Nucleic Acids Res.">
        <title>The evolutionary dynamics of variant antigen genes in Babesia reveal a history of genomic innovation underlying host-parasite interaction.</title>
        <authorList>
            <person name="Jackson A.P."/>
            <person name="Otto T.D."/>
            <person name="Darby A."/>
            <person name="Ramaprasad A."/>
            <person name="Xia D."/>
            <person name="Echaide I.E."/>
            <person name="Farber M."/>
            <person name="Gahlot S."/>
            <person name="Gamble J."/>
            <person name="Gupta D."/>
            <person name="Gupta Y."/>
            <person name="Jackson L."/>
            <person name="Malandrin L."/>
            <person name="Malas T.B."/>
            <person name="Moussa E."/>
            <person name="Nair M."/>
            <person name="Reid AJ."/>
            <person name="Sanders M."/>
            <person name="Sharma J."/>
            <person name="Tracey A."/>
            <person name="Quail M.A."/>
            <person name="Weir W."/>
            <person name="Wastling J.M."/>
            <person name="Hall N."/>
            <person name="Willadsen P."/>
            <person name="Lingelbach K."/>
            <person name="Shiels B."/>
            <person name="Tait A."/>
            <person name="Berriman M."/>
            <person name="Allred D.R."/>
            <person name="Pain A."/>
        </authorList>
    </citation>
    <scope>NUCLEOTIDE SEQUENCE</scope>
    <source>
        <strain evidence="3">Bond</strain>
    </source>
</reference>
<dbReference type="AlphaFoldDB" id="A0A061BQF1"/>
<dbReference type="KEGG" id="bbig:BBBOND_0003570"/>
<keyword evidence="2" id="KW-1133">Transmembrane helix</keyword>
<evidence type="ECO:0000256" key="1">
    <source>
        <dbReference type="SAM" id="MobiDB-lite"/>
    </source>
</evidence>
<dbReference type="RefSeq" id="XP_012770644.1">
    <property type="nucleotide sequence ID" value="XM_012915190.1"/>
</dbReference>
<evidence type="ECO:0000313" key="3">
    <source>
        <dbReference type="EMBL" id="CDR71698.1"/>
    </source>
</evidence>
<evidence type="ECO:0000256" key="2">
    <source>
        <dbReference type="SAM" id="Phobius"/>
    </source>
</evidence>
<keyword evidence="2" id="KW-0472">Membrane</keyword>
<accession>A0A061BQF1</accession>
<organism evidence="3">
    <name type="scientific">Babesia bigemina</name>
    <dbReference type="NCBI Taxonomy" id="5866"/>
    <lineage>
        <taxon>Eukaryota</taxon>
        <taxon>Sar</taxon>
        <taxon>Alveolata</taxon>
        <taxon>Apicomplexa</taxon>
        <taxon>Aconoidasida</taxon>
        <taxon>Piroplasmida</taxon>
        <taxon>Babesiidae</taxon>
        <taxon>Babesia</taxon>
    </lineage>
</organism>
<name>A0A061BQF1_BABBI</name>
<proteinExistence type="predicted"/>
<keyword evidence="2" id="KW-0812">Transmembrane</keyword>
<sequence>MGVIMYGAPCTECKYKCKTFQECNCCPWCCEKCSSRNGCHLCNIDWYYRGRSKKDCHYKGCTSQTKQCPDIKKCQCTCCKKKCLEQTDACSAPATQLSPGPSDTQLQATSERQLSAVGTEEDSSKDSNPDASTSFRPSPQAIAAVIVAIIVAIILLDLCIFRFPVGRNIRDFLVRKIPFCIAFYS</sequence>